<keyword evidence="2" id="KW-1185">Reference proteome</keyword>
<evidence type="ECO:0000313" key="1">
    <source>
        <dbReference type="EMBL" id="PVD25385.1"/>
    </source>
</evidence>
<comment type="caution">
    <text evidence="1">The sequence shown here is derived from an EMBL/GenBank/DDBJ whole genome shotgun (WGS) entry which is preliminary data.</text>
</comment>
<dbReference type="PANTHER" id="PTHR47510">
    <property type="entry name" value="REVERSE TRANSCRIPTASE DOMAIN-CONTAINING PROTEIN"/>
    <property type="match status" value="1"/>
</dbReference>
<dbReference type="AlphaFoldDB" id="A0A2T7NW36"/>
<dbReference type="PANTHER" id="PTHR47510:SF3">
    <property type="entry name" value="ENDO_EXONUCLEASE_PHOSPHATASE DOMAIN-CONTAINING PROTEIN"/>
    <property type="match status" value="1"/>
</dbReference>
<protein>
    <recommendedName>
        <fullName evidence="3">Reverse transcriptase domain-containing protein</fullName>
    </recommendedName>
</protein>
<reference evidence="1 2" key="1">
    <citation type="submission" date="2018-04" db="EMBL/GenBank/DDBJ databases">
        <title>The genome of golden apple snail Pomacea canaliculata provides insight into stress tolerance and invasive adaptation.</title>
        <authorList>
            <person name="Liu C."/>
            <person name="Liu B."/>
            <person name="Ren Y."/>
            <person name="Zhang Y."/>
            <person name="Wang H."/>
            <person name="Li S."/>
            <person name="Jiang F."/>
            <person name="Yin L."/>
            <person name="Zhang G."/>
            <person name="Qian W."/>
            <person name="Fan W."/>
        </authorList>
    </citation>
    <scope>NUCLEOTIDE SEQUENCE [LARGE SCALE GENOMIC DNA]</scope>
    <source>
        <strain evidence="1">SZHN2017</strain>
        <tissue evidence="1">Muscle</tissue>
    </source>
</reference>
<dbReference type="EMBL" id="PZQS01000009">
    <property type="protein sequence ID" value="PVD25385.1"/>
    <property type="molecule type" value="Genomic_DNA"/>
</dbReference>
<feature type="non-terminal residue" evidence="1">
    <location>
        <position position="232"/>
    </location>
</feature>
<name>A0A2T7NW36_POMCA</name>
<accession>A0A2T7NW36</accession>
<dbReference type="STRING" id="400727.A0A2T7NW36"/>
<dbReference type="Proteomes" id="UP000245119">
    <property type="component" value="Linkage Group LG9"/>
</dbReference>
<evidence type="ECO:0008006" key="3">
    <source>
        <dbReference type="Google" id="ProtNLM"/>
    </source>
</evidence>
<evidence type="ECO:0000313" key="2">
    <source>
        <dbReference type="Proteomes" id="UP000245119"/>
    </source>
</evidence>
<sequence>MFSAGRGDELADTITSYLQFCEDSAITTKETKVYANSKPWINRELRQCLREKKEAFAVGDMNTVREKTKLFRTNSVKARAEYKDKVEAKFRIVKAKEAWQGLNNMMGRTTKSQYIKSDNPKELSEELNRFYARFDVGDSSSECENICSKLTTDAAPLEVGEQEVERCLRRLKPNKAPGPDGLRGSVLKTCSQQLAPMLTQLFSLFLNIPFVPRMQAVVQKTVAGLRTMSLAK</sequence>
<gene>
    <name evidence="1" type="ORF">C0Q70_15885</name>
</gene>
<organism evidence="1 2">
    <name type="scientific">Pomacea canaliculata</name>
    <name type="common">Golden apple snail</name>
    <dbReference type="NCBI Taxonomy" id="400727"/>
    <lineage>
        <taxon>Eukaryota</taxon>
        <taxon>Metazoa</taxon>
        <taxon>Spiralia</taxon>
        <taxon>Lophotrochozoa</taxon>
        <taxon>Mollusca</taxon>
        <taxon>Gastropoda</taxon>
        <taxon>Caenogastropoda</taxon>
        <taxon>Architaenioglossa</taxon>
        <taxon>Ampullarioidea</taxon>
        <taxon>Ampullariidae</taxon>
        <taxon>Pomacea</taxon>
    </lineage>
</organism>
<proteinExistence type="predicted"/>